<dbReference type="InterPro" id="IPR015797">
    <property type="entry name" value="NUDIX_hydrolase-like_dom_sf"/>
</dbReference>
<comment type="cofactor">
    <cofactor evidence="1">
        <name>Mg(2+)</name>
        <dbReference type="ChEBI" id="CHEBI:18420"/>
    </cofactor>
</comment>
<evidence type="ECO:0000256" key="3">
    <source>
        <dbReference type="RuleBase" id="RU003476"/>
    </source>
</evidence>
<dbReference type="AlphaFoldDB" id="A0A1G2BQR1"/>
<organism evidence="5 6">
    <name type="scientific">Candidatus Komeilibacteria bacterium RIFCSPLOWO2_01_FULL_53_11</name>
    <dbReference type="NCBI Taxonomy" id="1798552"/>
    <lineage>
        <taxon>Bacteria</taxon>
        <taxon>Candidatus Komeiliibacteriota</taxon>
    </lineage>
</organism>
<dbReference type="GO" id="GO:0016787">
    <property type="term" value="F:hydrolase activity"/>
    <property type="evidence" value="ECO:0007669"/>
    <property type="project" value="UniProtKB-KW"/>
</dbReference>
<comment type="similarity">
    <text evidence="3">Belongs to the Nudix hydrolase family.</text>
</comment>
<evidence type="ECO:0000256" key="2">
    <source>
        <dbReference type="ARBA" id="ARBA00022801"/>
    </source>
</evidence>
<evidence type="ECO:0000256" key="1">
    <source>
        <dbReference type="ARBA" id="ARBA00001946"/>
    </source>
</evidence>
<dbReference type="EMBL" id="MHKN01000047">
    <property type="protein sequence ID" value="OGY91176.1"/>
    <property type="molecule type" value="Genomic_DNA"/>
</dbReference>
<dbReference type="PRINTS" id="PR00502">
    <property type="entry name" value="NUDIXFAMILY"/>
</dbReference>
<dbReference type="Gene3D" id="3.90.79.10">
    <property type="entry name" value="Nucleoside Triphosphate Pyrophosphohydrolase"/>
    <property type="match status" value="1"/>
</dbReference>
<dbReference type="InterPro" id="IPR020084">
    <property type="entry name" value="NUDIX_hydrolase_CS"/>
</dbReference>
<keyword evidence="2 3" id="KW-0378">Hydrolase</keyword>
<dbReference type="Proteomes" id="UP000177349">
    <property type="component" value="Unassembled WGS sequence"/>
</dbReference>
<dbReference type="InterPro" id="IPR020476">
    <property type="entry name" value="Nudix_hydrolase"/>
</dbReference>
<proteinExistence type="inferred from homology"/>
<comment type="caution">
    <text evidence="5">The sequence shown here is derived from an EMBL/GenBank/DDBJ whole genome shotgun (WGS) entry which is preliminary data.</text>
</comment>
<evidence type="ECO:0000313" key="6">
    <source>
        <dbReference type="Proteomes" id="UP000177349"/>
    </source>
</evidence>
<protein>
    <recommendedName>
        <fullName evidence="4">Nudix hydrolase domain-containing protein</fullName>
    </recommendedName>
</protein>
<feature type="domain" description="Nudix hydrolase" evidence="4">
    <location>
        <begin position="25"/>
        <end position="168"/>
    </location>
</feature>
<accession>A0A1G2BQR1</accession>
<dbReference type="SUPFAM" id="SSF55811">
    <property type="entry name" value="Nudix"/>
    <property type="match status" value="1"/>
</dbReference>
<dbReference type="PROSITE" id="PS00893">
    <property type="entry name" value="NUDIX_BOX"/>
    <property type="match status" value="1"/>
</dbReference>
<dbReference type="PANTHER" id="PTHR43046:SF14">
    <property type="entry name" value="MUTT_NUDIX FAMILY PROTEIN"/>
    <property type="match status" value="1"/>
</dbReference>
<name>A0A1G2BQR1_9BACT</name>
<dbReference type="PROSITE" id="PS51462">
    <property type="entry name" value="NUDIX"/>
    <property type="match status" value="1"/>
</dbReference>
<dbReference type="PANTHER" id="PTHR43046">
    <property type="entry name" value="GDP-MANNOSE MANNOSYL HYDROLASE"/>
    <property type="match status" value="1"/>
</dbReference>
<sequence length="175" mass="19937">MSKKFAKKAIRSGDTITCYDVDRIPHECAVSDLIFRPSIYGLLIRDGKILLLPQWDGYDFPGGGLDVHETIEEALVREFWEETGFTVRPKQLINCQSALFYSKVHRKPFNAILMHYTVTRVSGELSTDNLEPYEKNFSKLSEWVDLDTIDTVKFINDADSTSIIRKALATLKSAE</sequence>
<evidence type="ECO:0000313" key="5">
    <source>
        <dbReference type="EMBL" id="OGY91176.1"/>
    </source>
</evidence>
<reference evidence="5 6" key="1">
    <citation type="journal article" date="2016" name="Nat. Commun.">
        <title>Thousands of microbial genomes shed light on interconnected biogeochemical processes in an aquifer system.</title>
        <authorList>
            <person name="Anantharaman K."/>
            <person name="Brown C.T."/>
            <person name="Hug L.A."/>
            <person name="Sharon I."/>
            <person name="Castelle C.J."/>
            <person name="Probst A.J."/>
            <person name="Thomas B.C."/>
            <person name="Singh A."/>
            <person name="Wilkins M.J."/>
            <person name="Karaoz U."/>
            <person name="Brodie E.L."/>
            <person name="Williams K.H."/>
            <person name="Hubbard S.S."/>
            <person name="Banfield J.F."/>
        </authorList>
    </citation>
    <scope>NUCLEOTIDE SEQUENCE [LARGE SCALE GENOMIC DNA]</scope>
</reference>
<dbReference type="Pfam" id="PF00293">
    <property type="entry name" value="NUDIX"/>
    <property type="match status" value="1"/>
</dbReference>
<gene>
    <name evidence="5" type="ORF">A3B31_01030</name>
</gene>
<dbReference type="InterPro" id="IPR000086">
    <property type="entry name" value="NUDIX_hydrolase_dom"/>
</dbReference>
<evidence type="ECO:0000259" key="4">
    <source>
        <dbReference type="PROSITE" id="PS51462"/>
    </source>
</evidence>